<evidence type="ECO:0000313" key="2">
    <source>
        <dbReference type="Proteomes" id="UP000828048"/>
    </source>
</evidence>
<reference evidence="1 2" key="1">
    <citation type="journal article" date="2021" name="Hortic Res">
        <title>High-quality reference genome and annotation aids understanding of berry development for evergreen blueberry (Vaccinium darrowii).</title>
        <authorList>
            <person name="Yu J."/>
            <person name="Hulse-Kemp A.M."/>
            <person name="Babiker E."/>
            <person name="Staton M."/>
        </authorList>
    </citation>
    <scope>NUCLEOTIDE SEQUENCE [LARGE SCALE GENOMIC DNA]</scope>
    <source>
        <strain evidence="2">cv. NJ 8807/NJ 8810</strain>
        <tissue evidence="1">Young leaf</tissue>
    </source>
</reference>
<organism evidence="1 2">
    <name type="scientific">Vaccinium darrowii</name>
    <dbReference type="NCBI Taxonomy" id="229202"/>
    <lineage>
        <taxon>Eukaryota</taxon>
        <taxon>Viridiplantae</taxon>
        <taxon>Streptophyta</taxon>
        <taxon>Embryophyta</taxon>
        <taxon>Tracheophyta</taxon>
        <taxon>Spermatophyta</taxon>
        <taxon>Magnoliopsida</taxon>
        <taxon>eudicotyledons</taxon>
        <taxon>Gunneridae</taxon>
        <taxon>Pentapetalae</taxon>
        <taxon>asterids</taxon>
        <taxon>Ericales</taxon>
        <taxon>Ericaceae</taxon>
        <taxon>Vaccinioideae</taxon>
        <taxon>Vaccinieae</taxon>
        <taxon>Vaccinium</taxon>
    </lineage>
</organism>
<sequence>MFEEDNIGGMDKLLAVLGYKVKAADMPDVAQKLEQLEMVMDQEDRIFFPLRYGSLQLVDLSGKCRGNQDPSVEFERFSGFSEKYPDKGENLIH</sequence>
<evidence type="ECO:0000313" key="1">
    <source>
        <dbReference type="EMBL" id="KAH7856077.1"/>
    </source>
</evidence>
<proteinExistence type="predicted"/>
<dbReference type="EMBL" id="CM037161">
    <property type="protein sequence ID" value="KAH7856077.1"/>
    <property type="molecule type" value="Genomic_DNA"/>
</dbReference>
<keyword evidence="2" id="KW-1185">Reference proteome</keyword>
<dbReference type="Proteomes" id="UP000828048">
    <property type="component" value="Chromosome 11"/>
</dbReference>
<accession>A0ACB7YSE2</accession>
<name>A0ACB7YSE2_9ERIC</name>
<comment type="caution">
    <text evidence="1">The sequence shown here is derived from an EMBL/GenBank/DDBJ whole genome shotgun (WGS) entry which is preliminary data.</text>
</comment>
<protein>
    <submittedName>
        <fullName evidence="1">Uncharacterized protein</fullName>
    </submittedName>
</protein>
<gene>
    <name evidence="1" type="ORF">Vadar_032478</name>
</gene>